<evidence type="ECO:0000313" key="2">
    <source>
        <dbReference type="EMBL" id="KAJ7611687.1"/>
    </source>
</evidence>
<protein>
    <submittedName>
        <fullName evidence="2">Uncharacterized protein</fullName>
    </submittedName>
</protein>
<evidence type="ECO:0000256" key="1">
    <source>
        <dbReference type="SAM" id="MobiDB-lite"/>
    </source>
</evidence>
<gene>
    <name evidence="2" type="ORF">FB45DRAFT_940676</name>
</gene>
<feature type="compositionally biased region" description="Basic residues" evidence="1">
    <location>
        <begin position="258"/>
        <end position="268"/>
    </location>
</feature>
<proteinExistence type="predicted"/>
<dbReference type="AlphaFoldDB" id="A0AAD7B6V9"/>
<name>A0AAD7B6V9_9AGAR</name>
<reference evidence="2" key="1">
    <citation type="submission" date="2023-03" db="EMBL/GenBank/DDBJ databases">
        <title>Massive genome expansion in bonnet fungi (Mycena s.s.) driven by repeated elements and novel gene families across ecological guilds.</title>
        <authorList>
            <consortium name="Lawrence Berkeley National Laboratory"/>
            <person name="Harder C.B."/>
            <person name="Miyauchi S."/>
            <person name="Viragh M."/>
            <person name="Kuo A."/>
            <person name="Thoen E."/>
            <person name="Andreopoulos B."/>
            <person name="Lu D."/>
            <person name="Skrede I."/>
            <person name="Drula E."/>
            <person name="Henrissat B."/>
            <person name="Morin E."/>
            <person name="Kohler A."/>
            <person name="Barry K."/>
            <person name="LaButti K."/>
            <person name="Morin E."/>
            <person name="Salamov A."/>
            <person name="Lipzen A."/>
            <person name="Mereny Z."/>
            <person name="Hegedus B."/>
            <person name="Baldrian P."/>
            <person name="Stursova M."/>
            <person name="Weitz H."/>
            <person name="Taylor A."/>
            <person name="Grigoriev I.V."/>
            <person name="Nagy L.G."/>
            <person name="Martin F."/>
            <person name="Kauserud H."/>
        </authorList>
    </citation>
    <scope>NUCLEOTIDE SEQUENCE</scope>
    <source>
        <strain evidence="2">9284</strain>
    </source>
</reference>
<feature type="region of interest" description="Disordered" evidence="1">
    <location>
        <begin position="125"/>
        <end position="215"/>
    </location>
</feature>
<feature type="region of interest" description="Disordered" evidence="1">
    <location>
        <begin position="283"/>
        <end position="335"/>
    </location>
</feature>
<evidence type="ECO:0000313" key="3">
    <source>
        <dbReference type="Proteomes" id="UP001221142"/>
    </source>
</evidence>
<dbReference type="EMBL" id="JARKIF010000032">
    <property type="protein sequence ID" value="KAJ7611687.1"/>
    <property type="molecule type" value="Genomic_DNA"/>
</dbReference>
<accession>A0AAD7B6V9</accession>
<feature type="compositionally biased region" description="Low complexity" evidence="1">
    <location>
        <begin position="305"/>
        <end position="319"/>
    </location>
</feature>
<dbReference type="Proteomes" id="UP001221142">
    <property type="component" value="Unassembled WGS sequence"/>
</dbReference>
<sequence>MADTLEPIVIPPLKVEKHFTCSGSGLRYEDQERVPPETLRSLLLPSGGRNGISDRDRAKTWWGAQALFYGFKYTKSMTITQVRAQIEDALRDKNKGLRVPQDILDLEYKYNKEFRELNAQVRDKAGLGGKGKRKREDDAAPPKASKSKSKAEATSPAKKPRTKSPPPPTDAPKSRPKQTARKTTGGSKDVVASNVPKPRIKKQTVPPPAENPFYQMLVDPKPEVPAKQTAKRAAAPTADTFDFKMDVDIKPSTDTAKSRPKQTARKTTKGAVDDDAMDVDVVKPDVAKARTKQTARKTTGGGAPKAGPSSLPAAAAPRTKQSAKRGGASQSTAPRTDIVSGTWALDCPAISNGWDFIDPSSLTLNVIGRGNALEGEFDLGLVQGLLRSTRVEERGPDGAYATVHWAGEEHEGPICTPRADRSGYIKFTGDRLKGKLNYVNGVGDVEFEGRWVGGARLISARWEDYSEEAYEHANRARWH</sequence>
<comment type="caution">
    <text evidence="2">The sequence shown here is derived from an EMBL/GenBank/DDBJ whole genome shotgun (WGS) entry which is preliminary data.</text>
</comment>
<feature type="region of interest" description="Disordered" evidence="1">
    <location>
        <begin position="246"/>
        <end position="271"/>
    </location>
</feature>
<organism evidence="2 3">
    <name type="scientific">Roridomyces roridus</name>
    <dbReference type="NCBI Taxonomy" id="1738132"/>
    <lineage>
        <taxon>Eukaryota</taxon>
        <taxon>Fungi</taxon>
        <taxon>Dikarya</taxon>
        <taxon>Basidiomycota</taxon>
        <taxon>Agaricomycotina</taxon>
        <taxon>Agaricomycetes</taxon>
        <taxon>Agaricomycetidae</taxon>
        <taxon>Agaricales</taxon>
        <taxon>Marasmiineae</taxon>
        <taxon>Mycenaceae</taxon>
        <taxon>Roridomyces</taxon>
    </lineage>
</organism>
<keyword evidence="3" id="KW-1185">Reference proteome</keyword>